<evidence type="ECO:0000313" key="2">
    <source>
        <dbReference type="Proteomes" id="UP000606786"/>
    </source>
</evidence>
<organism evidence="1 2">
    <name type="scientific">Ceratitis capitata</name>
    <name type="common">Mediterranean fruit fly</name>
    <name type="synonym">Tephritis capitata</name>
    <dbReference type="NCBI Taxonomy" id="7213"/>
    <lineage>
        <taxon>Eukaryota</taxon>
        <taxon>Metazoa</taxon>
        <taxon>Ecdysozoa</taxon>
        <taxon>Arthropoda</taxon>
        <taxon>Hexapoda</taxon>
        <taxon>Insecta</taxon>
        <taxon>Pterygota</taxon>
        <taxon>Neoptera</taxon>
        <taxon>Endopterygota</taxon>
        <taxon>Diptera</taxon>
        <taxon>Brachycera</taxon>
        <taxon>Muscomorpha</taxon>
        <taxon>Tephritoidea</taxon>
        <taxon>Tephritidae</taxon>
        <taxon>Ceratitis</taxon>
        <taxon>Ceratitis</taxon>
    </lineage>
</organism>
<keyword evidence="2" id="KW-1185">Reference proteome</keyword>
<evidence type="ECO:0000313" key="1">
    <source>
        <dbReference type="EMBL" id="CAD7004409.1"/>
    </source>
</evidence>
<protein>
    <submittedName>
        <fullName evidence="1">(Mediterranean fruit fly) hypothetical protein</fullName>
    </submittedName>
</protein>
<reference evidence="1" key="1">
    <citation type="submission" date="2020-11" db="EMBL/GenBank/DDBJ databases">
        <authorList>
            <person name="Whitehead M."/>
        </authorList>
    </citation>
    <scope>NUCLEOTIDE SEQUENCE</scope>
    <source>
        <strain evidence="1">EGII</strain>
    </source>
</reference>
<sequence>MALNLREGDLENDSSKVFFSRGPPSVLSFRFSDLCSAFQGEISNILETKHWKLRKSGRDYVAWPAYNDFKKCGGKLNAFKDVCK</sequence>
<dbReference type="AlphaFoldDB" id="A0A811UYW1"/>
<proteinExistence type="predicted"/>
<dbReference type="EMBL" id="CAJHJT010000034">
    <property type="protein sequence ID" value="CAD7004409.1"/>
    <property type="molecule type" value="Genomic_DNA"/>
</dbReference>
<name>A0A811UYW1_CERCA</name>
<comment type="caution">
    <text evidence="1">The sequence shown here is derived from an EMBL/GenBank/DDBJ whole genome shotgun (WGS) entry which is preliminary data.</text>
</comment>
<accession>A0A811UYW1</accession>
<gene>
    <name evidence="1" type="ORF">CCAP1982_LOCUS12820</name>
</gene>
<dbReference type="Proteomes" id="UP000606786">
    <property type="component" value="Unassembled WGS sequence"/>
</dbReference>